<comment type="caution">
    <text evidence="1">The sequence shown here is derived from an EMBL/GenBank/DDBJ whole genome shotgun (WGS) entry which is preliminary data.</text>
</comment>
<organism evidence="1 2">
    <name type="scientific">Macleaya cordata</name>
    <name type="common">Five-seeded plume-poppy</name>
    <name type="synonym">Bocconia cordata</name>
    <dbReference type="NCBI Taxonomy" id="56857"/>
    <lineage>
        <taxon>Eukaryota</taxon>
        <taxon>Viridiplantae</taxon>
        <taxon>Streptophyta</taxon>
        <taxon>Embryophyta</taxon>
        <taxon>Tracheophyta</taxon>
        <taxon>Spermatophyta</taxon>
        <taxon>Magnoliopsida</taxon>
        <taxon>Ranunculales</taxon>
        <taxon>Papaveraceae</taxon>
        <taxon>Papaveroideae</taxon>
        <taxon>Macleaya</taxon>
    </lineage>
</organism>
<protein>
    <submittedName>
        <fullName evidence="1">Uncharacterized protein</fullName>
    </submittedName>
</protein>
<evidence type="ECO:0000313" key="2">
    <source>
        <dbReference type="Proteomes" id="UP000195402"/>
    </source>
</evidence>
<name>A0A200R9K1_MACCD</name>
<accession>A0A200R9K1</accession>
<dbReference type="OrthoDB" id="10056939at2759"/>
<dbReference type="InParanoid" id="A0A200R9K1"/>
<evidence type="ECO:0000313" key="1">
    <source>
        <dbReference type="EMBL" id="OVA19370.1"/>
    </source>
</evidence>
<reference evidence="1 2" key="1">
    <citation type="journal article" date="2017" name="Mol. Plant">
        <title>The Genome of Medicinal Plant Macleaya cordata Provides New Insights into Benzylisoquinoline Alkaloids Metabolism.</title>
        <authorList>
            <person name="Liu X."/>
            <person name="Liu Y."/>
            <person name="Huang P."/>
            <person name="Ma Y."/>
            <person name="Qing Z."/>
            <person name="Tang Q."/>
            <person name="Cao H."/>
            <person name="Cheng P."/>
            <person name="Zheng Y."/>
            <person name="Yuan Z."/>
            <person name="Zhou Y."/>
            <person name="Liu J."/>
            <person name="Tang Z."/>
            <person name="Zhuo Y."/>
            <person name="Zhang Y."/>
            <person name="Yu L."/>
            <person name="Huang J."/>
            <person name="Yang P."/>
            <person name="Peng Q."/>
            <person name="Zhang J."/>
            <person name="Jiang W."/>
            <person name="Zhang Z."/>
            <person name="Lin K."/>
            <person name="Ro D.K."/>
            <person name="Chen X."/>
            <person name="Xiong X."/>
            <person name="Shang Y."/>
            <person name="Huang S."/>
            <person name="Zeng J."/>
        </authorList>
    </citation>
    <scope>NUCLEOTIDE SEQUENCE [LARGE SCALE GENOMIC DNA]</scope>
    <source>
        <strain evidence="2">cv. BLH2017</strain>
        <tissue evidence="1">Root</tissue>
    </source>
</reference>
<dbReference type="AlphaFoldDB" id="A0A200R9K1"/>
<proteinExistence type="predicted"/>
<sequence>MPPSSILNQRVTVNDTCHRGRVAVNDTCHHGGINVVEYGTSSGSNADIESTLLSFGTASGDVSLTLGLRHAGNLPESRFSVRDFRG</sequence>
<dbReference type="Proteomes" id="UP000195402">
    <property type="component" value="Unassembled WGS sequence"/>
</dbReference>
<gene>
    <name evidence="1" type="ORF">BVC80_4785g2</name>
</gene>
<dbReference type="OMA" id="TWVPDSA"/>
<keyword evidence="2" id="KW-1185">Reference proteome</keyword>
<dbReference type="EMBL" id="MVGT01000196">
    <property type="protein sequence ID" value="OVA19370.1"/>
    <property type="molecule type" value="Genomic_DNA"/>
</dbReference>